<dbReference type="Gene3D" id="3.40.50.300">
    <property type="entry name" value="P-loop containing nucleotide triphosphate hydrolases"/>
    <property type="match status" value="1"/>
</dbReference>
<dbReference type="AlphaFoldDB" id="A0AAN8PW55"/>
<protein>
    <recommendedName>
        <fullName evidence="3">Sulfotransferase domain-containing protein</fullName>
    </recommendedName>
</protein>
<evidence type="ECO:0000256" key="2">
    <source>
        <dbReference type="ARBA" id="ARBA00022679"/>
    </source>
</evidence>
<dbReference type="InterPro" id="IPR000863">
    <property type="entry name" value="Sulfotransferase_dom"/>
</dbReference>
<reference evidence="4 5" key="1">
    <citation type="submission" date="2024-01" db="EMBL/GenBank/DDBJ databases">
        <title>The genome of the rayed Mediterranean limpet Patella caerulea (Linnaeus, 1758).</title>
        <authorList>
            <person name="Anh-Thu Weber A."/>
            <person name="Halstead-Nussloch G."/>
        </authorList>
    </citation>
    <scope>NUCLEOTIDE SEQUENCE [LARGE SCALE GENOMIC DNA]</scope>
    <source>
        <strain evidence="4">AATW-2023a</strain>
        <tissue evidence="4">Whole specimen</tissue>
    </source>
</reference>
<dbReference type="SUPFAM" id="SSF52540">
    <property type="entry name" value="P-loop containing nucleoside triphosphate hydrolases"/>
    <property type="match status" value="1"/>
</dbReference>
<accession>A0AAN8PW55</accession>
<keyword evidence="2" id="KW-0808">Transferase</keyword>
<dbReference type="GO" id="GO:0008146">
    <property type="term" value="F:sulfotransferase activity"/>
    <property type="evidence" value="ECO:0007669"/>
    <property type="project" value="InterPro"/>
</dbReference>
<comment type="similarity">
    <text evidence="1">Belongs to the sulfotransferase 1 family.</text>
</comment>
<keyword evidence="5" id="KW-1185">Reference proteome</keyword>
<organism evidence="4 5">
    <name type="scientific">Patella caerulea</name>
    <name type="common">Rayed Mediterranean limpet</name>
    <dbReference type="NCBI Taxonomy" id="87958"/>
    <lineage>
        <taxon>Eukaryota</taxon>
        <taxon>Metazoa</taxon>
        <taxon>Spiralia</taxon>
        <taxon>Lophotrochozoa</taxon>
        <taxon>Mollusca</taxon>
        <taxon>Gastropoda</taxon>
        <taxon>Patellogastropoda</taxon>
        <taxon>Patelloidea</taxon>
        <taxon>Patellidae</taxon>
        <taxon>Patella</taxon>
    </lineage>
</organism>
<sequence>MSVVDIPDAGGKHLRLLEFNGKLYPNFPAEVITNIKSLELREDDVIISAYPKSGTHWMFEICRMLLAGRTDLEVISKVDFMIELMEQDVLDQAKSPRVLNSHVAFSDLPTDLAVKKPKIIYIRRNPKDVAVSFYNHCYRISELYDYKGEYKDFLELFINGTVEYNCWYKQVLDWEKVIDNNTEYSILHLTYEDLKADPISEIRKISDFLQVNRNEELIQEICDLCSFSKMEKRKGHILADENGKSKIYRKGEVGDWKNWFTVAQSERFDRIYRERMAGSKLKFRYSLENED</sequence>
<dbReference type="PANTHER" id="PTHR11783">
    <property type="entry name" value="SULFOTRANSFERASE SULT"/>
    <property type="match status" value="1"/>
</dbReference>
<comment type="caution">
    <text evidence="4">The sequence shown here is derived from an EMBL/GenBank/DDBJ whole genome shotgun (WGS) entry which is preliminary data.</text>
</comment>
<dbReference type="Proteomes" id="UP001347796">
    <property type="component" value="Unassembled WGS sequence"/>
</dbReference>
<evidence type="ECO:0000313" key="4">
    <source>
        <dbReference type="EMBL" id="KAK6178005.1"/>
    </source>
</evidence>
<evidence type="ECO:0000256" key="1">
    <source>
        <dbReference type="ARBA" id="ARBA00005771"/>
    </source>
</evidence>
<dbReference type="Pfam" id="PF00685">
    <property type="entry name" value="Sulfotransfer_1"/>
    <property type="match status" value="1"/>
</dbReference>
<dbReference type="EMBL" id="JAZGQO010000009">
    <property type="protein sequence ID" value="KAK6178005.1"/>
    <property type="molecule type" value="Genomic_DNA"/>
</dbReference>
<name>A0AAN8PW55_PATCE</name>
<dbReference type="InterPro" id="IPR027417">
    <property type="entry name" value="P-loop_NTPase"/>
</dbReference>
<proteinExistence type="inferred from homology"/>
<feature type="domain" description="Sulfotransferase" evidence="3">
    <location>
        <begin position="43"/>
        <end position="279"/>
    </location>
</feature>
<gene>
    <name evidence="4" type="ORF">SNE40_012851</name>
</gene>
<evidence type="ECO:0000313" key="5">
    <source>
        <dbReference type="Proteomes" id="UP001347796"/>
    </source>
</evidence>
<evidence type="ECO:0000259" key="3">
    <source>
        <dbReference type="Pfam" id="PF00685"/>
    </source>
</evidence>